<reference evidence="3 4" key="1">
    <citation type="submission" date="2015-08" db="EMBL/GenBank/DDBJ databases">
        <title>Whole genome sequence of Flavobacterium akiainvivens IK-1T, from decaying Wikstroemia oahuensis, an endemic Hawaiian shrub.</title>
        <authorList>
            <person name="Wan X."/>
            <person name="Hou S."/>
            <person name="Saito J."/>
            <person name="Donachie S."/>
        </authorList>
    </citation>
    <scope>NUCLEOTIDE SEQUENCE [LARGE SCALE GENOMIC DNA]</scope>
    <source>
        <strain evidence="3 4">IK-1</strain>
    </source>
</reference>
<dbReference type="Pfam" id="PF13239">
    <property type="entry name" value="2TM"/>
    <property type="match status" value="1"/>
</dbReference>
<evidence type="ECO:0000256" key="1">
    <source>
        <dbReference type="SAM" id="Phobius"/>
    </source>
</evidence>
<feature type="transmembrane region" description="Helical" evidence="1">
    <location>
        <begin position="21"/>
        <end position="41"/>
    </location>
</feature>
<organism evidence="3 4">
    <name type="scientific">Flavobacterium akiainvivens</name>
    <dbReference type="NCBI Taxonomy" id="1202724"/>
    <lineage>
        <taxon>Bacteria</taxon>
        <taxon>Pseudomonadati</taxon>
        <taxon>Bacteroidota</taxon>
        <taxon>Flavobacteriia</taxon>
        <taxon>Flavobacteriales</taxon>
        <taxon>Flavobacteriaceae</taxon>
        <taxon>Flavobacterium</taxon>
    </lineage>
</organism>
<dbReference type="Proteomes" id="UP000037755">
    <property type="component" value="Unassembled WGS sequence"/>
</dbReference>
<evidence type="ECO:0000313" key="3">
    <source>
        <dbReference type="EMBL" id="KOS08116.1"/>
    </source>
</evidence>
<keyword evidence="1" id="KW-1133">Transmembrane helix</keyword>
<keyword evidence="1" id="KW-0472">Membrane</keyword>
<dbReference type="AlphaFoldDB" id="A0A0M9VJT4"/>
<dbReference type="PATRIC" id="fig|1202724.3.peg.4194"/>
<feature type="transmembrane region" description="Helical" evidence="1">
    <location>
        <begin position="53"/>
        <end position="78"/>
    </location>
</feature>
<dbReference type="STRING" id="1202724.AM493_20245"/>
<dbReference type="InterPro" id="IPR025698">
    <property type="entry name" value="2TM_dom"/>
</dbReference>
<accession>A0A0M9VJT4</accession>
<keyword evidence="4" id="KW-1185">Reference proteome</keyword>
<dbReference type="EMBL" id="LIYD01000005">
    <property type="protein sequence ID" value="KOS08116.1"/>
    <property type="molecule type" value="Genomic_DNA"/>
</dbReference>
<gene>
    <name evidence="3" type="ORF">AM493_20245</name>
</gene>
<evidence type="ECO:0000313" key="4">
    <source>
        <dbReference type="Proteomes" id="UP000037755"/>
    </source>
</evidence>
<feature type="domain" description="2TM" evidence="2">
    <location>
        <begin position="11"/>
        <end position="90"/>
    </location>
</feature>
<keyword evidence="1" id="KW-0812">Transmembrane</keyword>
<proteinExistence type="predicted"/>
<dbReference type="RefSeq" id="WP_054409975.1">
    <property type="nucleotide sequence ID" value="NZ_FOYA01000017.1"/>
</dbReference>
<comment type="caution">
    <text evidence="3">The sequence shown here is derived from an EMBL/GenBank/DDBJ whole genome shotgun (WGS) entry which is preliminary data.</text>
</comment>
<sequence>MNPTDNHRQIAYRRVAQLRSFYTHLAIYILINIALLLPYFMLNIAAIFWQRCFIIMIGVAGLGVLGHAMWVFGPKFFLPSKWESRKMKQFKDESERR</sequence>
<protein>
    <recommendedName>
        <fullName evidence="2">2TM domain-containing protein</fullName>
    </recommendedName>
</protein>
<evidence type="ECO:0000259" key="2">
    <source>
        <dbReference type="Pfam" id="PF13239"/>
    </source>
</evidence>
<name>A0A0M9VJT4_9FLAO</name>